<reference evidence="2 3" key="1">
    <citation type="submission" date="2016-09" db="EMBL/GenBank/DDBJ databases">
        <title>Genome sequence of Eubacterium angustum.</title>
        <authorList>
            <person name="Poehlein A."/>
            <person name="Daniel R."/>
        </authorList>
    </citation>
    <scope>NUCLEOTIDE SEQUENCE [LARGE SCALE GENOMIC DNA]</scope>
    <source>
        <strain evidence="2 3">DSM 1989</strain>
    </source>
</reference>
<evidence type="ECO:0000313" key="2">
    <source>
        <dbReference type="EMBL" id="OHW63284.1"/>
    </source>
</evidence>
<dbReference type="PANTHER" id="PTHR37298">
    <property type="entry name" value="UPF0111 PROTEIN YKAA"/>
    <property type="match status" value="1"/>
</dbReference>
<comment type="similarity">
    <text evidence="1">Belongs to the UPF0111 family.</text>
</comment>
<sequence length="209" mass="24302">MKFRKSKTYDYLSEFSELSKFAVQAADFLKSTLKEYQDIDVTEMRAEIHEIEHAADDAKHGMMRRLMSEFLPPIDREDIIGLSHNIDGVTDAIEDVLICYDMFGVSTVYRDVLEFADLILECCVHMNAALLEMKNYRKSESIFDEIDKVNRLKSRGEALYVDSLRKLYQASEDPIHIMAYTEIYKRLQKCCEKCKTVTNKIESIVLKNI</sequence>
<dbReference type="RefSeq" id="WP_071060655.1">
    <property type="nucleotide sequence ID" value="NZ_MKIE01000001.1"/>
</dbReference>
<evidence type="ECO:0000313" key="3">
    <source>
        <dbReference type="Proteomes" id="UP000180254"/>
    </source>
</evidence>
<dbReference type="EMBL" id="MKIE01000001">
    <property type="protein sequence ID" value="OHW63284.1"/>
    <property type="molecule type" value="Genomic_DNA"/>
</dbReference>
<organism evidence="2 3">
    <name type="scientific">Andreesenia angusta</name>
    <dbReference type="NCBI Taxonomy" id="39480"/>
    <lineage>
        <taxon>Bacteria</taxon>
        <taxon>Bacillati</taxon>
        <taxon>Bacillota</taxon>
        <taxon>Tissierellia</taxon>
        <taxon>Tissierellales</taxon>
        <taxon>Gottschalkiaceae</taxon>
        <taxon>Andreesenia</taxon>
    </lineage>
</organism>
<accession>A0A1S1V9U1</accession>
<evidence type="ECO:0000256" key="1">
    <source>
        <dbReference type="ARBA" id="ARBA00008591"/>
    </source>
</evidence>
<dbReference type="Pfam" id="PF01865">
    <property type="entry name" value="PhoU_div"/>
    <property type="match status" value="1"/>
</dbReference>
<dbReference type="Gene3D" id="1.20.58.220">
    <property type="entry name" value="Phosphate transport system protein phou homolog 2, domain 2"/>
    <property type="match status" value="1"/>
</dbReference>
<name>A0A1S1V9U1_9FIRM</name>
<dbReference type="InterPro" id="IPR038078">
    <property type="entry name" value="PhoU-like_sf"/>
</dbReference>
<gene>
    <name evidence="2" type="ORF">EUAN_01480</name>
</gene>
<dbReference type="STRING" id="39480.EUAN_01480"/>
<dbReference type="InterPro" id="IPR018445">
    <property type="entry name" value="Put_Phosphate_transp_reg"/>
</dbReference>
<dbReference type="AlphaFoldDB" id="A0A1S1V9U1"/>
<comment type="caution">
    <text evidence="2">The sequence shown here is derived from an EMBL/GenBank/DDBJ whole genome shotgun (WGS) entry which is preliminary data.</text>
</comment>
<dbReference type="InterPro" id="IPR052912">
    <property type="entry name" value="UPF0111_domain"/>
</dbReference>
<protein>
    <submittedName>
        <fullName evidence="2">Putative pit accessory protein</fullName>
    </submittedName>
</protein>
<dbReference type="PANTHER" id="PTHR37298:SF1">
    <property type="entry name" value="UPF0111 PROTEIN YKAA"/>
    <property type="match status" value="1"/>
</dbReference>
<proteinExistence type="inferred from homology"/>
<dbReference type="Proteomes" id="UP000180254">
    <property type="component" value="Unassembled WGS sequence"/>
</dbReference>
<keyword evidence="3" id="KW-1185">Reference proteome</keyword>